<protein>
    <submittedName>
        <fullName evidence="3">Peptidase M16 inactive domain protein</fullName>
    </submittedName>
</protein>
<proteinExistence type="predicted"/>
<evidence type="ECO:0000259" key="1">
    <source>
        <dbReference type="Pfam" id="PF00675"/>
    </source>
</evidence>
<accession>A0A1R7T689</accession>
<dbReference type="InterPro" id="IPR007863">
    <property type="entry name" value="Peptidase_M16_C"/>
</dbReference>
<feature type="domain" description="Peptidase M16 N-terminal" evidence="1">
    <location>
        <begin position="34"/>
        <end position="153"/>
    </location>
</feature>
<sequence length="408" mass="44774">MNEKIDSYTLKNGMKVFGEHMEVGSVSFNIMLPCGTSRIPQGCSGAGNVISDWVFRGAGEYTSRRLVENLDGLGLHRGSGVGTYCMNFSSALEASNLLRAIELYADVVLRPKLDAGQFELSRQLALSDLAGLDDDPRQQVVLKLKENFYGRPWGRSSYGSKEDLESLNPEKTASIIKDRFKPSKAIFSIAGKYDFDAVCKKLEELFGDSEPDCETQMQESNPSPAYDHISHDGSQVHIGIMCSTVPASDAQYYNLMAAVSVLSGGMSSRLFTEVREKRGLCYAVGANYNSLRDRAGIVCYAGTTPDKAQQTYDVTRKELNRLKEDLTAEELQRAKIGLKSGLIMKSESSMNRAGSIGGDYNLLGRVRSLDEIKENIEAVTIESMTAALEANPFDKCKVVTIGPKEIKV</sequence>
<dbReference type="Pfam" id="PF05193">
    <property type="entry name" value="Peptidase_M16_C"/>
    <property type="match status" value="1"/>
</dbReference>
<keyword evidence="4" id="KW-1185">Reference proteome</keyword>
<dbReference type="EMBL" id="CP019646">
    <property type="protein sequence ID" value="AQQ72513.1"/>
    <property type="molecule type" value="Genomic_DNA"/>
</dbReference>
<evidence type="ECO:0000313" key="4">
    <source>
        <dbReference type="Proteomes" id="UP000188181"/>
    </source>
</evidence>
<feature type="domain" description="Peptidase M16 C-terminal" evidence="2">
    <location>
        <begin position="167"/>
        <end position="337"/>
    </location>
</feature>
<dbReference type="STRING" id="1851148.SMSP2_02899"/>
<dbReference type="Proteomes" id="UP000188181">
    <property type="component" value="Chromosome"/>
</dbReference>
<evidence type="ECO:0000259" key="2">
    <source>
        <dbReference type="Pfam" id="PF05193"/>
    </source>
</evidence>
<dbReference type="Pfam" id="PF00675">
    <property type="entry name" value="Peptidase_M16"/>
    <property type="match status" value="1"/>
</dbReference>
<dbReference type="InterPro" id="IPR011765">
    <property type="entry name" value="Pept_M16_N"/>
</dbReference>
<dbReference type="PANTHER" id="PTHR11851:SF219">
    <property type="entry name" value="HYPOTHETICAL ZINC PROTEASE"/>
    <property type="match status" value="1"/>
</dbReference>
<dbReference type="InterPro" id="IPR050361">
    <property type="entry name" value="MPP/UQCRC_Complex"/>
</dbReference>
<dbReference type="KEGG" id="pbas:SMSP2_02899"/>
<dbReference type="SUPFAM" id="SSF63411">
    <property type="entry name" value="LuxS/MPP-like metallohydrolase"/>
    <property type="match status" value="2"/>
</dbReference>
<gene>
    <name evidence="3" type="ORF">SMSP2_02899</name>
</gene>
<reference evidence="4" key="1">
    <citation type="submission" date="2017-02" db="EMBL/GenBank/DDBJ databases">
        <title>Comparative genomics and description of representatives of a novel lineage of planctomycetes thriving in anoxic sediments.</title>
        <authorList>
            <person name="Spring S."/>
            <person name="Bunk B."/>
            <person name="Sproer C."/>
        </authorList>
    </citation>
    <scope>NUCLEOTIDE SEQUENCE [LARGE SCALE GENOMIC DNA]</scope>
    <source>
        <strain evidence="4">SM-Chi-D1</strain>
    </source>
</reference>
<dbReference type="GO" id="GO:0046872">
    <property type="term" value="F:metal ion binding"/>
    <property type="evidence" value="ECO:0007669"/>
    <property type="project" value="InterPro"/>
</dbReference>
<evidence type="ECO:0000313" key="3">
    <source>
        <dbReference type="EMBL" id="AQQ72513.1"/>
    </source>
</evidence>
<dbReference type="AlphaFoldDB" id="A0A1R7T689"/>
<dbReference type="OrthoDB" id="9762085at2"/>
<dbReference type="Gene3D" id="3.30.830.10">
    <property type="entry name" value="Metalloenzyme, LuxS/M16 peptidase-like"/>
    <property type="match status" value="2"/>
</dbReference>
<dbReference type="InterPro" id="IPR011249">
    <property type="entry name" value="Metalloenz_LuxS/M16"/>
</dbReference>
<name>A0A1R7T689_9BACT</name>
<dbReference type="PANTHER" id="PTHR11851">
    <property type="entry name" value="METALLOPROTEASE"/>
    <property type="match status" value="1"/>
</dbReference>
<dbReference type="RefSeq" id="WP_146684696.1">
    <property type="nucleotide sequence ID" value="NZ_CP019646.1"/>
</dbReference>
<organism evidence="3 4">
    <name type="scientific">Limihaloglobus sulfuriphilus</name>
    <dbReference type="NCBI Taxonomy" id="1851148"/>
    <lineage>
        <taxon>Bacteria</taxon>
        <taxon>Pseudomonadati</taxon>
        <taxon>Planctomycetota</taxon>
        <taxon>Phycisphaerae</taxon>
        <taxon>Sedimentisphaerales</taxon>
        <taxon>Sedimentisphaeraceae</taxon>
        <taxon>Limihaloglobus</taxon>
    </lineage>
</organism>